<evidence type="ECO:0000256" key="2">
    <source>
        <dbReference type="ARBA" id="ARBA00004123"/>
    </source>
</evidence>
<dbReference type="FunFam" id="3.30.160.60:FF:000100">
    <property type="entry name" value="Zinc finger 45-like"/>
    <property type="match status" value="2"/>
</dbReference>
<evidence type="ECO:0000313" key="18">
    <source>
        <dbReference type="RefSeq" id="XP_041422830.1"/>
    </source>
</evidence>
<organism evidence="17 18">
    <name type="scientific">Xenopus laevis</name>
    <name type="common">African clawed frog</name>
    <dbReference type="NCBI Taxonomy" id="8355"/>
    <lineage>
        <taxon>Eukaryota</taxon>
        <taxon>Metazoa</taxon>
        <taxon>Chordata</taxon>
        <taxon>Craniata</taxon>
        <taxon>Vertebrata</taxon>
        <taxon>Euteleostomi</taxon>
        <taxon>Amphibia</taxon>
        <taxon>Batrachia</taxon>
        <taxon>Anura</taxon>
        <taxon>Pipoidea</taxon>
        <taxon>Pipidae</taxon>
        <taxon>Xenopodinae</taxon>
        <taxon>Xenopus</taxon>
        <taxon>Xenopus</taxon>
    </lineage>
</organism>
<evidence type="ECO:0000256" key="14">
    <source>
        <dbReference type="PROSITE-ProRule" id="PRU00042"/>
    </source>
</evidence>
<evidence type="ECO:0000256" key="12">
    <source>
        <dbReference type="ARBA" id="ARBA00023163"/>
    </source>
</evidence>
<feature type="domain" description="C2H2-type" evidence="16">
    <location>
        <begin position="155"/>
        <end position="182"/>
    </location>
</feature>
<dbReference type="InterPro" id="IPR050636">
    <property type="entry name" value="C2H2-ZF_domain-containing"/>
</dbReference>
<keyword evidence="7 14" id="KW-0863">Zinc-finger</keyword>
<protein>
    <submittedName>
        <fullName evidence="18">Gastrula zinc finger protein XlCGF57.1-like</fullName>
    </submittedName>
</protein>
<feature type="domain" description="C2H2-type" evidence="16">
    <location>
        <begin position="211"/>
        <end position="238"/>
    </location>
</feature>
<dbReference type="SMART" id="SM00355">
    <property type="entry name" value="ZnF_C2H2"/>
    <property type="match status" value="11"/>
</dbReference>
<evidence type="ECO:0000313" key="17">
    <source>
        <dbReference type="Proteomes" id="UP000186698"/>
    </source>
</evidence>
<evidence type="ECO:0000256" key="7">
    <source>
        <dbReference type="ARBA" id="ARBA00022771"/>
    </source>
</evidence>
<dbReference type="Proteomes" id="UP000186698">
    <property type="component" value="Chromosome 6L"/>
</dbReference>
<dbReference type="GeneID" id="108719559"/>
<dbReference type="InterPro" id="IPR013087">
    <property type="entry name" value="Znf_C2H2_type"/>
</dbReference>
<keyword evidence="13" id="KW-0539">Nucleus</keyword>
<keyword evidence="4" id="KW-1017">Isopeptide bond</keyword>
<comment type="similarity">
    <text evidence="3">Belongs to the krueppel C2H2-type zinc-finger protein family.</text>
</comment>
<dbReference type="PANTHER" id="PTHR47772:SF13">
    <property type="entry name" value="GASTRULA ZINC FINGER PROTEIN XLCGF49.1-LIKE-RELATED"/>
    <property type="match status" value="1"/>
</dbReference>
<dbReference type="OrthoDB" id="6077919at2759"/>
<keyword evidence="9" id="KW-0832">Ubl conjugation</keyword>
<dbReference type="FunFam" id="3.30.160.60:FF:000759">
    <property type="entry name" value="zinc finger protein 16"/>
    <property type="match status" value="1"/>
</dbReference>
<evidence type="ECO:0000256" key="3">
    <source>
        <dbReference type="ARBA" id="ARBA00006991"/>
    </source>
</evidence>
<evidence type="ECO:0000256" key="9">
    <source>
        <dbReference type="ARBA" id="ARBA00022843"/>
    </source>
</evidence>
<evidence type="ECO:0000256" key="11">
    <source>
        <dbReference type="ARBA" id="ARBA00023125"/>
    </source>
</evidence>
<reference evidence="18" key="1">
    <citation type="submission" date="2025-08" db="UniProtKB">
        <authorList>
            <consortium name="RefSeq"/>
        </authorList>
    </citation>
    <scope>IDENTIFICATION</scope>
    <source>
        <strain evidence="18">J_2021</strain>
        <tissue evidence="18">Erythrocytes</tissue>
    </source>
</reference>
<name>A0A8J1KZU9_XENLA</name>
<feature type="compositionally biased region" description="Basic and acidic residues" evidence="15">
    <location>
        <begin position="23"/>
        <end position="32"/>
    </location>
</feature>
<dbReference type="InterPro" id="IPR036236">
    <property type="entry name" value="Znf_C2H2_sf"/>
</dbReference>
<feature type="domain" description="C2H2-type" evidence="16">
    <location>
        <begin position="471"/>
        <end position="498"/>
    </location>
</feature>
<dbReference type="GO" id="GO:0006357">
    <property type="term" value="P:regulation of transcription by RNA polymerase II"/>
    <property type="evidence" value="ECO:0000318"/>
    <property type="project" value="GO_Central"/>
</dbReference>
<feature type="domain" description="C2H2-type" evidence="16">
    <location>
        <begin position="183"/>
        <end position="210"/>
    </location>
</feature>
<comment type="function">
    <text evidence="1">May be involved in transcriptional regulation.</text>
</comment>
<evidence type="ECO:0000256" key="10">
    <source>
        <dbReference type="ARBA" id="ARBA00023015"/>
    </source>
</evidence>
<evidence type="ECO:0000256" key="5">
    <source>
        <dbReference type="ARBA" id="ARBA00022723"/>
    </source>
</evidence>
<evidence type="ECO:0000256" key="8">
    <source>
        <dbReference type="ARBA" id="ARBA00022833"/>
    </source>
</evidence>
<accession>A0A8J1KZU9</accession>
<dbReference type="GO" id="GO:0042802">
    <property type="term" value="F:identical protein binding"/>
    <property type="evidence" value="ECO:0007669"/>
    <property type="project" value="UniProtKB-ARBA"/>
</dbReference>
<dbReference type="GO" id="GO:0008270">
    <property type="term" value="F:zinc ion binding"/>
    <property type="evidence" value="ECO:0007669"/>
    <property type="project" value="UniProtKB-KW"/>
</dbReference>
<dbReference type="Gene3D" id="3.30.160.60">
    <property type="entry name" value="Classic Zinc Finger"/>
    <property type="match status" value="11"/>
</dbReference>
<dbReference type="PANTHER" id="PTHR47772">
    <property type="entry name" value="ZINC FINGER PROTEIN 200"/>
    <property type="match status" value="1"/>
</dbReference>
<dbReference type="Pfam" id="PF00096">
    <property type="entry name" value="zf-C2H2"/>
    <property type="match status" value="5"/>
</dbReference>
<dbReference type="RefSeq" id="XP_041422830.1">
    <property type="nucleotide sequence ID" value="XM_041566896.1"/>
</dbReference>
<evidence type="ECO:0000256" key="15">
    <source>
        <dbReference type="SAM" id="MobiDB-lite"/>
    </source>
</evidence>
<dbReference type="KEGG" id="xla:108719559"/>
<keyword evidence="11" id="KW-0238">DNA-binding</keyword>
<dbReference type="FunFam" id="3.30.160.60:FF:001297">
    <property type="entry name" value="Zinc finger and SCAN domain-containing protein 2"/>
    <property type="match status" value="2"/>
</dbReference>
<gene>
    <name evidence="18" type="primary">LOC108719559</name>
</gene>
<keyword evidence="8" id="KW-0862">Zinc</keyword>
<sequence length="661" mass="74622">MSLTDWGSPEPQPEMLQINIKEEEADREDHVTLSDGGNCLTNEENRCPKPARAQLGIRSPPVTDGSMLAQTRDSAQFRSCSASAKEPGFICNKSGEMFSDNSDVSTHHFACTLYDSQSRDLASAGEFHCTECGKSFACKVSLEEHVKLHTEEKPFPCTDGGKLFAGKSSLQNHQRIHCGAKLFHCAECGKRFSQKVTLHLHQSVHTGEKPFTCKECGRSFSKKDNLRRHKKVHIMEKTCAQCGKCFTQTRPLDRATSLKLFTCPECEKRNHIRELPFRCALCGDGFYGKSYLTMHQKVHEREKPFRRKDCGTTFPEKIHMSVGSPEPQPEMLQIKIKEEEADREDHVTLSDGGNCLTNEENRCPKPARAQLGIRSPPVTDGSMLAQTRDSAQFRSCSASAKEPGFICNKSGEMFSDNSDVSTHHFAGTLYDSQSRDLASAGEFHCTECGKSFACKVSLEEHVKLHTEEKPFPCTDCGKLFAGKSSLQNHQRIHCGAKLFHCAECGKRFSQKVTLHLHQSVHTGEKPFTCKECGRSFSKKDNLRRHKKVHIMEKTCAQCGKCFTQTRPLDRATSLKLFTCPECEKRNHIRELPFRCALCGDGFYGKSYLTMHQKVHEREKPCRRKDCGTTFPEKNKLRKHQEIHNKEAEEGWVSETDRLLVL</sequence>
<feature type="domain" description="C2H2-type" evidence="16">
    <location>
        <begin position="499"/>
        <end position="526"/>
    </location>
</feature>
<dbReference type="GO" id="GO:0000978">
    <property type="term" value="F:RNA polymerase II cis-regulatory region sequence-specific DNA binding"/>
    <property type="evidence" value="ECO:0000318"/>
    <property type="project" value="GO_Central"/>
</dbReference>
<evidence type="ECO:0000256" key="6">
    <source>
        <dbReference type="ARBA" id="ARBA00022737"/>
    </source>
</evidence>
<evidence type="ECO:0000256" key="4">
    <source>
        <dbReference type="ARBA" id="ARBA00022499"/>
    </source>
</evidence>
<dbReference type="GO" id="GO:0000981">
    <property type="term" value="F:DNA-binding transcription factor activity, RNA polymerase II-specific"/>
    <property type="evidence" value="ECO:0000318"/>
    <property type="project" value="GO_Central"/>
</dbReference>
<evidence type="ECO:0000256" key="13">
    <source>
        <dbReference type="ARBA" id="ARBA00023242"/>
    </source>
</evidence>
<proteinExistence type="inferred from homology"/>
<feature type="domain" description="C2H2-type" evidence="16">
    <location>
        <begin position="277"/>
        <end position="304"/>
    </location>
</feature>
<dbReference type="GO" id="GO:0005634">
    <property type="term" value="C:nucleus"/>
    <property type="evidence" value="ECO:0000318"/>
    <property type="project" value="GO_Central"/>
</dbReference>
<feature type="region of interest" description="Disordered" evidence="15">
    <location>
        <begin position="23"/>
        <end position="45"/>
    </location>
</feature>
<keyword evidence="10" id="KW-0805">Transcription regulation</keyword>
<feature type="domain" description="C2H2-type" evidence="16">
    <location>
        <begin position="619"/>
        <end position="648"/>
    </location>
</feature>
<keyword evidence="5" id="KW-0479">Metal-binding</keyword>
<feature type="domain" description="C2H2-type" evidence="16">
    <location>
        <begin position="593"/>
        <end position="620"/>
    </location>
</feature>
<evidence type="ECO:0000259" key="16">
    <source>
        <dbReference type="PROSITE" id="PS50157"/>
    </source>
</evidence>
<dbReference type="AlphaFoldDB" id="A0A8J1KZU9"/>
<comment type="subcellular location">
    <subcellularLocation>
        <location evidence="2">Nucleus</location>
    </subcellularLocation>
</comment>
<keyword evidence="17" id="KW-1185">Reference proteome</keyword>
<dbReference type="FunFam" id="3.30.160.60:FF:000247">
    <property type="entry name" value="Zinc finger protein 236"/>
    <property type="match status" value="1"/>
</dbReference>
<dbReference type="PROSITE" id="PS00028">
    <property type="entry name" value="ZINC_FINGER_C2H2_1"/>
    <property type="match status" value="10"/>
</dbReference>
<dbReference type="PROSITE" id="PS50157">
    <property type="entry name" value="ZINC_FINGER_C2H2_2"/>
    <property type="match status" value="11"/>
</dbReference>
<feature type="domain" description="C2H2-type" evidence="16">
    <location>
        <begin position="127"/>
        <end position="154"/>
    </location>
</feature>
<dbReference type="FunFam" id="3.30.160.60:FF:000508">
    <property type="entry name" value="Myeloid zinc finger 1"/>
    <property type="match status" value="2"/>
</dbReference>
<dbReference type="SUPFAM" id="SSF57667">
    <property type="entry name" value="beta-beta-alpha zinc fingers"/>
    <property type="match status" value="8"/>
</dbReference>
<keyword evidence="12" id="KW-0804">Transcription</keyword>
<feature type="domain" description="C2H2-type" evidence="16">
    <location>
        <begin position="443"/>
        <end position="470"/>
    </location>
</feature>
<feature type="domain" description="C2H2-type" evidence="16">
    <location>
        <begin position="527"/>
        <end position="554"/>
    </location>
</feature>
<evidence type="ECO:0000256" key="1">
    <source>
        <dbReference type="ARBA" id="ARBA00003767"/>
    </source>
</evidence>
<keyword evidence="6" id="KW-0677">Repeat</keyword>